<dbReference type="EC" id="5.2.1.8" evidence="2"/>
<feature type="compositionally biased region" description="Basic and acidic residues" evidence="5">
    <location>
        <begin position="413"/>
        <end position="427"/>
    </location>
</feature>
<dbReference type="Gene3D" id="2.60.120.340">
    <property type="entry name" value="Nucleoplasmin core domain"/>
    <property type="match status" value="1"/>
</dbReference>
<dbReference type="GO" id="GO:0003755">
    <property type="term" value="F:peptidyl-prolyl cis-trans isomerase activity"/>
    <property type="evidence" value="ECO:0007669"/>
    <property type="project" value="UniProtKB-KW"/>
</dbReference>
<feature type="domain" description="Nucleoplasmin-like" evidence="6">
    <location>
        <begin position="3"/>
        <end position="93"/>
    </location>
</feature>
<feature type="compositionally biased region" description="Polar residues" evidence="5">
    <location>
        <begin position="594"/>
        <end position="610"/>
    </location>
</feature>
<comment type="catalytic activity">
    <reaction evidence="1">
        <text>[protein]-peptidylproline (omega=180) = [protein]-peptidylproline (omega=0)</text>
        <dbReference type="Rhea" id="RHEA:16237"/>
        <dbReference type="Rhea" id="RHEA-COMP:10747"/>
        <dbReference type="Rhea" id="RHEA-COMP:10748"/>
        <dbReference type="ChEBI" id="CHEBI:83833"/>
        <dbReference type="ChEBI" id="CHEBI:83834"/>
        <dbReference type="EC" id="5.2.1.8"/>
    </reaction>
</comment>
<dbReference type="EMBL" id="GILB01001821">
    <property type="protein sequence ID" value="NUU82154.1"/>
    <property type="molecule type" value="Transcribed_RNA"/>
</dbReference>
<feature type="compositionally biased region" description="Acidic residues" evidence="5">
    <location>
        <begin position="127"/>
        <end position="144"/>
    </location>
</feature>
<dbReference type="AlphaFoldDB" id="A0A6M2EAD5"/>
<feature type="compositionally biased region" description="Polar residues" evidence="5">
    <location>
        <begin position="265"/>
        <end position="275"/>
    </location>
</feature>
<evidence type="ECO:0000313" key="7">
    <source>
        <dbReference type="EMBL" id="NUU82154.1"/>
    </source>
</evidence>
<name>A0A6M2EAD5_9ROSI</name>
<evidence type="ECO:0000256" key="4">
    <source>
        <dbReference type="ARBA" id="ARBA00023235"/>
    </source>
</evidence>
<reference evidence="7" key="1">
    <citation type="submission" date="2020-03" db="EMBL/GenBank/DDBJ databases">
        <authorList>
            <person name="Zhang R."/>
        </authorList>
    </citation>
    <scope>NUCLEOTIDE SEQUENCE</scope>
</reference>
<organism evidence="7">
    <name type="scientific">Populus davidiana</name>
    <dbReference type="NCBI Taxonomy" id="266767"/>
    <lineage>
        <taxon>Eukaryota</taxon>
        <taxon>Viridiplantae</taxon>
        <taxon>Streptophyta</taxon>
        <taxon>Embryophyta</taxon>
        <taxon>Tracheophyta</taxon>
        <taxon>Spermatophyta</taxon>
        <taxon>Magnoliopsida</taxon>
        <taxon>eudicotyledons</taxon>
        <taxon>Gunneridae</taxon>
        <taxon>Pentapetalae</taxon>
        <taxon>rosids</taxon>
        <taxon>fabids</taxon>
        <taxon>Malpighiales</taxon>
        <taxon>Salicaceae</taxon>
        <taxon>Saliceae</taxon>
        <taxon>Populus</taxon>
    </lineage>
</organism>
<keyword evidence="4" id="KW-0413">Isomerase</keyword>
<feature type="region of interest" description="Disordered" evidence="5">
    <location>
        <begin position="118"/>
        <end position="147"/>
    </location>
</feature>
<protein>
    <recommendedName>
        <fullName evidence="2">peptidylprolyl isomerase</fullName>
        <ecNumber evidence="2">5.2.1.8</ecNumber>
    </recommendedName>
</protein>
<feature type="region of interest" description="Disordered" evidence="5">
    <location>
        <begin position="205"/>
        <end position="288"/>
    </location>
</feature>
<feature type="region of interest" description="Disordered" evidence="5">
    <location>
        <begin position="309"/>
        <end position="645"/>
    </location>
</feature>
<dbReference type="Pfam" id="PF17800">
    <property type="entry name" value="NPL"/>
    <property type="match status" value="1"/>
</dbReference>
<feature type="compositionally biased region" description="Basic and acidic residues" evidence="5">
    <location>
        <begin position="346"/>
        <end position="370"/>
    </location>
</feature>
<feature type="compositionally biased region" description="Basic and acidic residues" evidence="5">
    <location>
        <begin position="466"/>
        <end position="480"/>
    </location>
</feature>
<evidence type="ECO:0000259" key="6">
    <source>
        <dbReference type="Pfam" id="PF17800"/>
    </source>
</evidence>
<accession>A0A6M2EAD5</accession>
<evidence type="ECO:0000256" key="5">
    <source>
        <dbReference type="SAM" id="MobiDB-lite"/>
    </source>
</evidence>
<evidence type="ECO:0000256" key="1">
    <source>
        <dbReference type="ARBA" id="ARBA00000971"/>
    </source>
</evidence>
<evidence type="ECO:0000256" key="3">
    <source>
        <dbReference type="ARBA" id="ARBA00023110"/>
    </source>
</evidence>
<feature type="compositionally biased region" description="Basic and acidic residues" evidence="5">
    <location>
        <begin position="570"/>
        <end position="584"/>
    </location>
</feature>
<feature type="compositionally biased region" description="Basic and acidic residues" evidence="5">
    <location>
        <begin position="511"/>
        <end position="545"/>
    </location>
</feature>
<proteinExistence type="predicted"/>
<dbReference type="PANTHER" id="PTHR43811:SF48">
    <property type="entry name" value="PEPTIDYL-PROLYL CIS-TRANS ISOMERASE FKBP43"/>
    <property type="match status" value="1"/>
</dbReference>
<feature type="compositionally biased region" description="Basic and acidic residues" evidence="5">
    <location>
        <begin position="209"/>
        <end position="235"/>
    </location>
</feature>
<feature type="compositionally biased region" description="Basic and acidic residues" evidence="5">
    <location>
        <begin position="624"/>
        <end position="637"/>
    </location>
</feature>
<keyword evidence="3" id="KW-0697">Rotamase</keyword>
<dbReference type="PANTHER" id="PTHR43811">
    <property type="entry name" value="FKBP-TYPE PEPTIDYL-PROLYL CIS-TRANS ISOMERASE FKPA"/>
    <property type="match status" value="1"/>
</dbReference>
<feature type="compositionally biased region" description="Basic and acidic residues" evidence="5">
    <location>
        <begin position="313"/>
        <end position="332"/>
    </location>
</feature>
<sequence>MAFWGVEVKPGKPFIHAPNNGRRLHISQATLGTGSSMKNSVVQCNVGNSSPVYLCSLFPEKTEISQLHLEFEETVEVVFSVIGPRSVHLTGYYLGGRCGQHFHPDDETESYGEDIADTETEKSANGSDEDEYEDSFINDDEDPEIMSPSTIYSSEVEEIFDKKKRKNGKGSHKRLRKKFQFIESDDEDKMPISFLHERESAVKSMGSEACEKWEKEKGETSEKEQGETSEKEVKDNGNWVTVSKGNAGAILGVSKRQIDDHHSFLPSSDMGSQNGAKPKKKREKHYREEVPLEDDFFFCRALGQHKSIQSEVEADKLDLDLPVTKEDQKTNDKALGQQKSIQSEVEADKLDLDLPVTKEDQKTNDKNVEKLKRRRKKYAKEKESLDADNHLSYKHKAQSDEAEAKNNLQDMLVTDKESHKETNDEVKNTLQDMLVTDKGNQKDTNDEEDKVQDEAKAGKTGQDMLLVKKENQKQADDDRAVLPWNSNLPPTQLDLESVTKPKKKRKHANKKVLDAIKEPEGKEDDFKTDCHDHELSVQDEHENGAKPKRKRKERTDKKIPGTCSGSHNNTIKEEDGKQDEDKSTSLDPVVFVQEEQNQKQQSFVTFNVDQSAEESHSKKKKKRTNEESKKSRTRESMEASNGINA</sequence>
<dbReference type="InterPro" id="IPR041232">
    <property type="entry name" value="NPL"/>
</dbReference>
<feature type="compositionally biased region" description="Basic residues" evidence="5">
    <location>
        <begin position="500"/>
        <end position="510"/>
    </location>
</feature>
<evidence type="ECO:0000256" key="2">
    <source>
        <dbReference type="ARBA" id="ARBA00013194"/>
    </source>
</evidence>
<feature type="compositionally biased region" description="Basic and acidic residues" evidence="5">
    <location>
        <begin position="380"/>
        <end position="404"/>
    </location>
</feature>